<dbReference type="EMBL" id="LT629772">
    <property type="protein sequence ID" value="SDS83826.1"/>
    <property type="molecule type" value="Genomic_DNA"/>
</dbReference>
<dbReference type="InterPro" id="IPR003593">
    <property type="entry name" value="AAA+_ATPase"/>
</dbReference>
<evidence type="ECO:0000256" key="3">
    <source>
        <dbReference type="ARBA" id="ARBA00022741"/>
    </source>
</evidence>
<evidence type="ECO:0000313" key="8">
    <source>
        <dbReference type="EMBL" id="SDS83826.1"/>
    </source>
</evidence>
<dbReference type="PROSITE" id="PS50893">
    <property type="entry name" value="ABC_TRANSPORTER_2"/>
    <property type="match status" value="1"/>
</dbReference>
<dbReference type="RefSeq" id="WP_231919870.1">
    <property type="nucleotide sequence ID" value="NZ_LT629772.1"/>
</dbReference>
<dbReference type="GO" id="GO:0015418">
    <property type="term" value="F:ABC-type quaternary ammonium compound transporting activity"/>
    <property type="evidence" value="ECO:0007669"/>
    <property type="project" value="UniProtKB-EC"/>
</dbReference>
<organism evidence="8 9">
    <name type="scientific">Microlunatus soli</name>
    <dbReference type="NCBI Taxonomy" id="630515"/>
    <lineage>
        <taxon>Bacteria</taxon>
        <taxon>Bacillati</taxon>
        <taxon>Actinomycetota</taxon>
        <taxon>Actinomycetes</taxon>
        <taxon>Propionibacteriales</taxon>
        <taxon>Propionibacteriaceae</taxon>
        <taxon>Microlunatus</taxon>
    </lineage>
</organism>
<dbReference type="AlphaFoldDB" id="A0A1H1VHQ1"/>
<feature type="compositionally biased region" description="Basic and acidic residues" evidence="6">
    <location>
        <begin position="379"/>
        <end position="389"/>
    </location>
</feature>
<evidence type="ECO:0000256" key="1">
    <source>
        <dbReference type="ARBA" id="ARBA00005417"/>
    </source>
</evidence>
<evidence type="ECO:0000259" key="7">
    <source>
        <dbReference type="PROSITE" id="PS50893"/>
    </source>
</evidence>
<evidence type="ECO:0000256" key="6">
    <source>
        <dbReference type="SAM" id="MobiDB-lite"/>
    </source>
</evidence>
<comment type="similarity">
    <text evidence="1">Belongs to the ABC transporter superfamily.</text>
</comment>
<dbReference type="GO" id="GO:0016887">
    <property type="term" value="F:ATP hydrolysis activity"/>
    <property type="evidence" value="ECO:0007669"/>
    <property type="project" value="InterPro"/>
</dbReference>
<dbReference type="EC" id="7.6.2.9" evidence="5"/>
<feature type="region of interest" description="Disordered" evidence="6">
    <location>
        <begin position="379"/>
        <end position="499"/>
    </location>
</feature>
<feature type="domain" description="ABC transporter" evidence="7">
    <location>
        <begin position="7"/>
        <end position="242"/>
    </location>
</feature>
<dbReference type="Pfam" id="PF00005">
    <property type="entry name" value="ABC_tran"/>
    <property type="match status" value="1"/>
</dbReference>
<keyword evidence="2" id="KW-0813">Transport</keyword>
<proteinExistence type="inferred from homology"/>
<dbReference type="Proteomes" id="UP000199103">
    <property type="component" value="Chromosome I"/>
</dbReference>
<dbReference type="PANTHER" id="PTHR43117">
    <property type="entry name" value="OSMOPROTECTANT IMPORT ATP-BINDING PROTEIN OSMV"/>
    <property type="match status" value="1"/>
</dbReference>
<dbReference type="Gene3D" id="3.40.50.300">
    <property type="entry name" value="P-loop containing nucleotide triphosphate hydrolases"/>
    <property type="match status" value="1"/>
</dbReference>
<protein>
    <recommendedName>
        <fullName evidence="5">ABC-type quaternary amine transporter</fullName>
        <ecNumber evidence="5">7.6.2.9</ecNumber>
    </recommendedName>
</protein>
<evidence type="ECO:0000256" key="4">
    <source>
        <dbReference type="ARBA" id="ARBA00022840"/>
    </source>
</evidence>
<dbReference type="InterPro" id="IPR003439">
    <property type="entry name" value="ABC_transporter-like_ATP-bd"/>
</dbReference>
<feature type="compositionally biased region" description="Low complexity" evidence="6">
    <location>
        <begin position="419"/>
        <end position="442"/>
    </location>
</feature>
<feature type="compositionally biased region" description="Basic and acidic residues" evidence="6">
    <location>
        <begin position="402"/>
        <end position="418"/>
    </location>
</feature>
<dbReference type="InterPro" id="IPR027417">
    <property type="entry name" value="P-loop_NTPase"/>
</dbReference>
<dbReference type="GO" id="GO:0005524">
    <property type="term" value="F:ATP binding"/>
    <property type="evidence" value="ECO:0007669"/>
    <property type="project" value="UniProtKB-KW"/>
</dbReference>
<evidence type="ECO:0000256" key="2">
    <source>
        <dbReference type="ARBA" id="ARBA00022448"/>
    </source>
</evidence>
<keyword evidence="9" id="KW-1185">Reference proteome</keyword>
<dbReference type="PROSITE" id="PS00211">
    <property type="entry name" value="ABC_TRANSPORTER_1"/>
    <property type="match status" value="1"/>
</dbReference>
<reference evidence="8 9" key="1">
    <citation type="submission" date="2016-10" db="EMBL/GenBank/DDBJ databases">
        <authorList>
            <person name="de Groot N.N."/>
        </authorList>
    </citation>
    <scope>NUCLEOTIDE SEQUENCE [LARGE SCALE GENOMIC DNA]</scope>
    <source>
        <strain evidence="8 9">DSM 21800</strain>
    </source>
</reference>
<dbReference type="InterPro" id="IPR017871">
    <property type="entry name" value="ABC_transporter-like_CS"/>
</dbReference>
<feature type="compositionally biased region" description="Basic and acidic residues" evidence="6">
    <location>
        <begin position="477"/>
        <end position="486"/>
    </location>
</feature>
<evidence type="ECO:0000313" key="9">
    <source>
        <dbReference type="Proteomes" id="UP000199103"/>
    </source>
</evidence>
<keyword evidence="3" id="KW-0547">Nucleotide-binding</keyword>
<dbReference type="PANTHER" id="PTHR43117:SF4">
    <property type="entry name" value="OSMOPROTECTANT IMPORT ATP-BINDING PROTEIN OSMV"/>
    <property type="match status" value="1"/>
</dbReference>
<accession>A0A1H1VHQ1</accession>
<dbReference type="FunFam" id="3.40.50.300:FF:000425">
    <property type="entry name" value="Probable ABC transporter, ATP-binding subunit"/>
    <property type="match status" value="1"/>
</dbReference>
<keyword evidence="4 8" id="KW-0067">ATP-binding</keyword>
<sequence length="499" mass="54159">MDGDVVIEFESVTKRYRDGTTAVQDLSLTIPSDKITVIVGPSGCGKTTTLRMINRMLEPTSGSISWDGAPLKSKRKTQLRRQMGYVIQSGGLFPHRTVIENIQTVPTLIGWDKTKNRNRAYELLEMVGLERKLAQRYPSQLSGGQQQRVGVARALAADPIVMLMDEPFSAVDPVVRADLHEQFLQLQKKIGKTIVMITHDIDEAIKLGDQIAIMRKGGVLAQVGSPQQLLEEPVDDFVAGFVGKDRGYRGLSFVAASGLPLENVQLTRDPAAAHGDQPVLVVDEDATPLGWADLTRPGQTQMLGSTFLPETDTMRVALDSALNSPVGLAVAVAANGRFAGVVTASQILDQVRYLKASVADAISARAEADAARREAEAARQEAEGVRNEASRIAAEADAEADEAARVEEAVRAADEADAKAAAAEQAAAQKEAVADQVEQQQAEQEHAEQQQAEQQPEPERPEQEQEQQEQAEQEQPTEIRPRRDVAGDDQGDATQIRQP</sequence>
<evidence type="ECO:0000256" key="5">
    <source>
        <dbReference type="ARBA" id="ARBA00066388"/>
    </source>
</evidence>
<gene>
    <name evidence="8" type="ORF">SAMN04489812_3204</name>
</gene>
<dbReference type="SMART" id="SM00382">
    <property type="entry name" value="AAA"/>
    <property type="match status" value="1"/>
</dbReference>
<dbReference type="SUPFAM" id="SSF52540">
    <property type="entry name" value="P-loop containing nucleoside triphosphate hydrolases"/>
    <property type="match status" value="1"/>
</dbReference>
<name>A0A1H1VHQ1_9ACTN</name>
<dbReference type="STRING" id="630515.SAMN04489812_3204"/>